<keyword evidence="4" id="KW-1185">Reference proteome</keyword>
<dbReference type="EnsemblPlants" id="Pp3c3_17770V3.1">
    <property type="protein sequence ID" value="Pp3c3_17770V3.1"/>
    <property type="gene ID" value="Pp3c3_17770"/>
</dbReference>
<dbReference type="AlphaFoldDB" id="A0A2K1KUY1"/>
<feature type="transmembrane region" description="Helical" evidence="1">
    <location>
        <begin position="110"/>
        <end position="129"/>
    </location>
</feature>
<organism evidence="2">
    <name type="scientific">Physcomitrium patens</name>
    <name type="common">Spreading-leaved earth moss</name>
    <name type="synonym">Physcomitrella patens</name>
    <dbReference type="NCBI Taxonomy" id="3218"/>
    <lineage>
        <taxon>Eukaryota</taxon>
        <taxon>Viridiplantae</taxon>
        <taxon>Streptophyta</taxon>
        <taxon>Embryophyta</taxon>
        <taxon>Bryophyta</taxon>
        <taxon>Bryophytina</taxon>
        <taxon>Bryopsida</taxon>
        <taxon>Funariidae</taxon>
        <taxon>Funariales</taxon>
        <taxon>Funariaceae</taxon>
        <taxon>Physcomitrium</taxon>
    </lineage>
</organism>
<dbReference type="Proteomes" id="UP000006727">
    <property type="component" value="Chromosome 3"/>
</dbReference>
<evidence type="ECO:0000313" key="2">
    <source>
        <dbReference type="EMBL" id="PNR57589.1"/>
    </source>
</evidence>
<dbReference type="Gramene" id="Pp3c3_17770V3.1">
    <property type="protein sequence ID" value="Pp3c3_17770V3.1"/>
    <property type="gene ID" value="Pp3c3_17770"/>
</dbReference>
<feature type="transmembrane region" description="Helical" evidence="1">
    <location>
        <begin position="231"/>
        <end position="261"/>
    </location>
</feature>
<feature type="transmembrane region" description="Helical" evidence="1">
    <location>
        <begin position="31"/>
        <end position="54"/>
    </location>
</feature>
<dbReference type="PANTHER" id="PTHR33133">
    <property type="entry name" value="OS08G0107100 PROTEIN-RELATED"/>
    <property type="match status" value="1"/>
</dbReference>
<keyword evidence="1" id="KW-0812">Transmembrane</keyword>
<reference evidence="2 4" key="2">
    <citation type="journal article" date="2018" name="Plant J.">
        <title>The Physcomitrella patens chromosome-scale assembly reveals moss genome structure and evolution.</title>
        <authorList>
            <person name="Lang D."/>
            <person name="Ullrich K.K."/>
            <person name="Murat F."/>
            <person name="Fuchs J."/>
            <person name="Jenkins J."/>
            <person name="Haas F.B."/>
            <person name="Piednoel M."/>
            <person name="Gundlach H."/>
            <person name="Van Bel M."/>
            <person name="Meyberg R."/>
            <person name="Vives C."/>
            <person name="Morata J."/>
            <person name="Symeonidi A."/>
            <person name="Hiss M."/>
            <person name="Muchero W."/>
            <person name="Kamisugi Y."/>
            <person name="Saleh O."/>
            <person name="Blanc G."/>
            <person name="Decker E.L."/>
            <person name="van Gessel N."/>
            <person name="Grimwood J."/>
            <person name="Hayes R.D."/>
            <person name="Graham S.W."/>
            <person name="Gunter L.E."/>
            <person name="McDaniel S.F."/>
            <person name="Hoernstein S.N.W."/>
            <person name="Larsson A."/>
            <person name="Li F.W."/>
            <person name="Perroud P.F."/>
            <person name="Phillips J."/>
            <person name="Ranjan P."/>
            <person name="Rokshar D.S."/>
            <person name="Rothfels C.J."/>
            <person name="Schneider L."/>
            <person name="Shu S."/>
            <person name="Stevenson D.W."/>
            <person name="Thummler F."/>
            <person name="Tillich M."/>
            <person name="Villarreal Aguilar J.C."/>
            <person name="Widiez T."/>
            <person name="Wong G.K."/>
            <person name="Wymore A."/>
            <person name="Zhang Y."/>
            <person name="Zimmer A.D."/>
            <person name="Quatrano R.S."/>
            <person name="Mayer K.F.X."/>
            <person name="Goodstein D."/>
            <person name="Casacuberta J.M."/>
            <person name="Vandepoele K."/>
            <person name="Reski R."/>
            <person name="Cuming A.C."/>
            <person name="Tuskan G.A."/>
            <person name="Maumus F."/>
            <person name="Salse J."/>
            <person name="Schmutz J."/>
            <person name="Rensing S.A."/>
        </authorList>
    </citation>
    <scope>NUCLEOTIDE SEQUENCE [LARGE SCALE GENOMIC DNA]</scope>
    <source>
        <strain evidence="3 4">cv. Gransden 2004</strain>
    </source>
</reference>
<gene>
    <name evidence="2" type="ORF">PHYPA_004583</name>
</gene>
<dbReference type="PANTHER" id="PTHR33133:SF1">
    <property type="entry name" value="EXPRESSED PROTEIN-RELATED"/>
    <property type="match status" value="1"/>
</dbReference>
<accession>A0A2K1KUY1</accession>
<sequence length="295" mass="33214">MVESYPINLAGCGVLTILKEAGRLLSNYIRLLHPFIFTFLLPVALLHVVEVIAISRISSHWVLHQFGGSAIHRWMPHPHHHHQHFGFFVSGTSPKATFGPDEYASPHPSLWMDILIVSFAVSTSTWVLVSIATASISKTVEYIYAGDEADPSIIKSIFRSLPFCLNMVQQVAVLEPETYGLASLKRSFKILKANFPTVLGVYIVGIVLFVLLAMLQSMAMPSVRPEKLPHWTLVVVAALSALLYFLFMSYWTLVVVVLYFCCKLKYDASEQWLPKFRQSGEEDSPYRPQIMSVEN</sequence>
<reference evidence="2 4" key="1">
    <citation type="journal article" date="2008" name="Science">
        <title>The Physcomitrella genome reveals evolutionary insights into the conquest of land by plants.</title>
        <authorList>
            <person name="Rensing S."/>
            <person name="Lang D."/>
            <person name="Zimmer A."/>
            <person name="Terry A."/>
            <person name="Salamov A."/>
            <person name="Shapiro H."/>
            <person name="Nishiyama T."/>
            <person name="Perroud P.-F."/>
            <person name="Lindquist E."/>
            <person name="Kamisugi Y."/>
            <person name="Tanahashi T."/>
            <person name="Sakakibara K."/>
            <person name="Fujita T."/>
            <person name="Oishi K."/>
            <person name="Shin-I T."/>
            <person name="Kuroki Y."/>
            <person name="Toyoda A."/>
            <person name="Suzuki Y."/>
            <person name="Hashimoto A."/>
            <person name="Yamaguchi K."/>
            <person name="Sugano A."/>
            <person name="Kohara Y."/>
            <person name="Fujiyama A."/>
            <person name="Anterola A."/>
            <person name="Aoki S."/>
            <person name="Ashton N."/>
            <person name="Barbazuk W.B."/>
            <person name="Barker E."/>
            <person name="Bennetzen J."/>
            <person name="Bezanilla M."/>
            <person name="Blankenship R."/>
            <person name="Cho S.H."/>
            <person name="Dutcher S."/>
            <person name="Estelle M."/>
            <person name="Fawcett J.A."/>
            <person name="Gundlach H."/>
            <person name="Hanada K."/>
            <person name="Heyl A."/>
            <person name="Hicks K.A."/>
            <person name="Hugh J."/>
            <person name="Lohr M."/>
            <person name="Mayer K."/>
            <person name="Melkozernov A."/>
            <person name="Murata T."/>
            <person name="Nelson D."/>
            <person name="Pils B."/>
            <person name="Prigge M."/>
            <person name="Reiss B."/>
            <person name="Renner T."/>
            <person name="Rombauts S."/>
            <person name="Rushton P."/>
            <person name="Sanderfoot A."/>
            <person name="Schween G."/>
            <person name="Shiu S.-H."/>
            <person name="Stueber K."/>
            <person name="Theodoulou F.L."/>
            <person name="Tu H."/>
            <person name="Van de Peer Y."/>
            <person name="Verrier P.J."/>
            <person name="Waters E."/>
            <person name="Wood A."/>
            <person name="Yang L."/>
            <person name="Cove D."/>
            <person name="Cuming A."/>
            <person name="Hasebe M."/>
            <person name="Lucas S."/>
            <person name="Mishler D.B."/>
            <person name="Reski R."/>
            <person name="Grigoriev I."/>
            <person name="Quatrano R.S."/>
            <person name="Boore J.L."/>
        </authorList>
    </citation>
    <scope>NUCLEOTIDE SEQUENCE [LARGE SCALE GENOMIC DNA]</scope>
    <source>
        <strain evidence="3 4">cv. Gransden 2004</strain>
    </source>
</reference>
<keyword evidence="1" id="KW-0472">Membrane</keyword>
<keyword evidence="1" id="KW-1133">Transmembrane helix</keyword>
<dbReference type="EMBL" id="ABEU02000003">
    <property type="protein sequence ID" value="PNR57589.1"/>
    <property type="molecule type" value="Genomic_DNA"/>
</dbReference>
<dbReference type="GO" id="GO:0016020">
    <property type="term" value="C:membrane"/>
    <property type="evidence" value="ECO:0000318"/>
    <property type="project" value="GO_Central"/>
</dbReference>
<evidence type="ECO:0000256" key="1">
    <source>
        <dbReference type="SAM" id="Phobius"/>
    </source>
</evidence>
<dbReference type="PaxDb" id="3218-PP1S315_22V6.1"/>
<evidence type="ECO:0000313" key="4">
    <source>
        <dbReference type="Proteomes" id="UP000006727"/>
    </source>
</evidence>
<evidence type="ECO:0000313" key="3">
    <source>
        <dbReference type="EnsemblPlants" id="Pp3c3_17770V3.1"/>
    </source>
</evidence>
<feature type="transmembrane region" description="Helical" evidence="1">
    <location>
        <begin position="195"/>
        <end position="219"/>
    </location>
</feature>
<protein>
    <submittedName>
        <fullName evidence="2 3">Uncharacterized protein</fullName>
    </submittedName>
</protein>
<proteinExistence type="predicted"/>
<reference evidence="3" key="3">
    <citation type="submission" date="2020-12" db="UniProtKB">
        <authorList>
            <consortium name="EnsemblPlants"/>
        </authorList>
    </citation>
    <scope>IDENTIFICATION</scope>
</reference>
<dbReference type="InParanoid" id="A0A2K1KUY1"/>
<name>A0A2K1KUY1_PHYPA</name>